<dbReference type="FunFam" id="2.60.40.770:FF:000001">
    <property type="entry name" value="NPC intracellular cholesterol transporter 2"/>
    <property type="match status" value="1"/>
</dbReference>
<feature type="signal peptide" evidence="4">
    <location>
        <begin position="1"/>
        <end position="18"/>
    </location>
</feature>
<evidence type="ECO:0000256" key="1">
    <source>
        <dbReference type="ARBA" id="ARBA00004613"/>
    </source>
</evidence>
<reference evidence="6" key="1">
    <citation type="journal article" date="2023" name="bioRxiv">
        <title>Scaffold-level genome assemblies of two parasitoid biocontrol wasps reveal the parthenogenesis mechanism and an associated novel virus.</title>
        <authorList>
            <person name="Inwood S."/>
            <person name="Skelly J."/>
            <person name="Guhlin J."/>
            <person name="Harrop T."/>
            <person name="Goldson S."/>
            <person name="Dearden P."/>
        </authorList>
    </citation>
    <scope>NUCLEOTIDE SEQUENCE</scope>
    <source>
        <strain evidence="6">Lincoln</strain>
        <tissue evidence="6">Whole body</tissue>
    </source>
</reference>
<comment type="subcellular location">
    <subcellularLocation>
        <location evidence="1">Secreted</location>
    </subcellularLocation>
</comment>
<comment type="caution">
    <text evidence="6">The sequence shown here is derived from an EMBL/GenBank/DDBJ whole genome shotgun (WGS) entry which is preliminary data.</text>
</comment>
<evidence type="ECO:0000259" key="5">
    <source>
        <dbReference type="SMART" id="SM00737"/>
    </source>
</evidence>
<dbReference type="PANTHER" id="PTHR11306:SF36">
    <property type="entry name" value="NIEMANN-PICK TYPE C-2C-RELATED"/>
    <property type="match status" value="1"/>
</dbReference>
<reference evidence="6" key="2">
    <citation type="submission" date="2023-03" db="EMBL/GenBank/DDBJ databases">
        <authorList>
            <person name="Inwood S.N."/>
            <person name="Skelly J.G."/>
            <person name="Guhlin J."/>
            <person name="Harrop T.W.R."/>
            <person name="Goldson S.G."/>
            <person name="Dearden P.K."/>
        </authorList>
    </citation>
    <scope>NUCLEOTIDE SEQUENCE</scope>
    <source>
        <strain evidence="6">Lincoln</strain>
        <tissue evidence="6">Whole body</tissue>
    </source>
</reference>
<dbReference type="Gene3D" id="2.60.40.770">
    <property type="match status" value="1"/>
</dbReference>
<dbReference type="GO" id="GO:0015918">
    <property type="term" value="P:sterol transport"/>
    <property type="evidence" value="ECO:0007669"/>
    <property type="project" value="InterPro"/>
</dbReference>
<evidence type="ECO:0000256" key="4">
    <source>
        <dbReference type="SAM" id="SignalP"/>
    </source>
</evidence>
<dbReference type="Pfam" id="PF02221">
    <property type="entry name" value="E1_DerP2_DerF2"/>
    <property type="match status" value="1"/>
</dbReference>
<evidence type="ECO:0000256" key="2">
    <source>
        <dbReference type="ARBA" id="ARBA00006370"/>
    </source>
</evidence>
<dbReference type="GO" id="GO:0032934">
    <property type="term" value="F:sterol binding"/>
    <property type="evidence" value="ECO:0007669"/>
    <property type="project" value="InterPro"/>
</dbReference>
<protein>
    <recommendedName>
        <fullName evidence="5">MD-2-related lipid-recognition domain-containing protein</fullName>
    </recommendedName>
</protein>
<comment type="similarity">
    <text evidence="2">Belongs to the NPC2 family.</text>
</comment>
<proteinExistence type="inferred from homology"/>
<accession>A0AA39G7J4</accession>
<keyword evidence="3" id="KW-0964">Secreted</keyword>
<keyword evidence="4" id="KW-0732">Signal</keyword>
<dbReference type="SUPFAM" id="SSF81296">
    <property type="entry name" value="E set domains"/>
    <property type="match status" value="1"/>
</dbReference>
<name>A0AA39G7J4_MICHY</name>
<dbReference type="SMART" id="SM00737">
    <property type="entry name" value="ML"/>
    <property type="match status" value="1"/>
</dbReference>
<dbReference type="AlphaFoldDB" id="A0AA39G7J4"/>
<gene>
    <name evidence="6" type="ORF">PV327_000940</name>
</gene>
<evidence type="ECO:0000313" key="7">
    <source>
        <dbReference type="Proteomes" id="UP001168972"/>
    </source>
</evidence>
<dbReference type="InterPro" id="IPR003172">
    <property type="entry name" value="ML_dom"/>
</dbReference>
<sequence>MLSKVFFILIFYVATTLQYTPFTACKSGSTPFELRLEGCTESPCILFSGKDVEAECDFAVVADTKDLKPVVLIRLFDESINYPLPEQDACTSLINNNCPLDEGESVTYALKMPIPDLSMQLDLRFQFSLVDSKNNTHVCFEFDAKINDGKF</sequence>
<dbReference type="GO" id="GO:0005576">
    <property type="term" value="C:extracellular region"/>
    <property type="evidence" value="ECO:0007669"/>
    <property type="project" value="UniProtKB-SubCell"/>
</dbReference>
<dbReference type="PANTHER" id="PTHR11306">
    <property type="entry name" value="NIEMANN PICK TYPE C2 PROTEIN NPC2-RELATED"/>
    <property type="match status" value="1"/>
</dbReference>
<dbReference type="InterPro" id="IPR039670">
    <property type="entry name" value="NPC2-like"/>
</dbReference>
<keyword evidence="7" id="KW-1185">Reference proteome</keyword>
<feature type="domain" description="MD-2-related lipid-recognition" evidence="5">
    <location>
        <begin position="22"/>
        <end position="144"/>
    </location>
</feature>
<feature type="chain" id="PRO_5041249584" description="MD-2-related lipid-recognition domain-containing protein" evidence="4">
    <location>
        <begin position="19"/>
        <end position="151"/>
    </location>
</feature>
<dbReference type="InterPro" id="IPR014756">
    <property type="entry name" value="Ig_E-set"/>
</dbReference>
<organism evidence="6 7">
    <name type="scientific">Microctonus hyperodae</name>
    <name type="common">Parasitoid wasp</name>
    <dbReference type="NCBI Taxonomy" id="165561"/>
    <lineage>
        <taxon>Eukaryota</taxon>
        <taxon>Metazoa</taxon>
        <taxon>Ecdysozoa</taxon>
        <taxon>Arthropoda</taxon>
        <taxon>Hexapoda</taxon>
        <taxon>Insecta</taxon>
        <taxon>Pterygota</taxon>
        <taxon>Neoptera</taxon>
        <taxon>Endopterygota</taxon>
        <taxon>Hymenoptera</taxon>
        <taxon>Apocrita</taxon>
        <taxon>Ichneumonoidea</taxon>
        <taxon>Braconidae</taxon>
        <taxon>Euphorinae</taxon>
        <taxon>Microctonus</taxon>
    </lineage>
</organism>
<dbReference type="Proteomes" id="UP001168972">
    <property type="component" value="Unassembled WGS sequence"/>
</dbReference>
<dbReference type="EMBL" id="JAQQBR010000001">
    <property type="protein sequence ID" value="KAK0182848.1"/>
    <property type="molecule type" value="Genomic_DNA"/>
</dbReference>
<evidence type="ECO:0000256" key="3">
    <source>
        <dbReference type="ARBA" id="ARBA00022525"/>
    </source>
</evidence>
<evidence type="ECO:0000313" key="6">
    <source>
        <dbReference type="EMBL" id="KAK0182848.1"/>
    </source>
</evidence>